<evidence type="ECO:0008006" key="6">
    <source>
        <dbReference type="Google" id="ProtNLM"/>
    </source>
</evidence>
<dbReference type="Gene3D" id="3.30.420.100">
    <property type="match status" value="1"/>
</dbReference>
<reference evidence="4 5" key="1">
    <citation type="journal article" date="2016" name="Nat. Commun.">
        <title>Thousands of microbial genomes shed light on interconnected biogeochemical processes in an aquifer system.</title>
        <authorList>
            <person name="Anantharaman K."/>
            <person name="Brown C.T."/>
            <person name="Hug L.A."/>
            <person name="Sharon I."/>
            <person name="Castelle C.J."/>
            <person name="Probst A.J."/>
            <person name="Thomas B.C."/>
            <person name="Singh A."/>
            <person name="Wilkins M.J."/>
            <person name="Karaoz U."/>
            <person name="Brodie E.L."/>
            <person name="Williams K.H."/>
            <person name="Hubbard S.S."/>
            <person name="Banfield J.F."/>
        </authorList>
    </citation>
    <scope>NUCLEOTIDE SEQUENCE [LARGE SCALE GENOMIC DNA]</scope>
</reference>
<dbReference type="Proteomes" id="UP000177481">
    <property type="component" value="Unassembled WGS sequence"/>
</dbReference>
<protein>
    <recommendedName>
        <fullName evidence="6">50S ribosomal protein L18</fullName>
    </recommendedName>
</protein>
<dbReference type="SUPFAM" id="SSF53137">
    <property type="entry name" value="Translational machinery components"/>
    <property type="match status" value="1"/>
</dbReference>
<evidence type="ECO:0000256" key="2">
    <source>
        <dbReference type="ARBA" id="ARBA00022980"/>
    </source>
</evidence>
<accession>A0A1F5EC21</accession>
<dbReference type="InterPro" id="IPR057268">
    <property type="entry name" value="Ribosomal_L18"/>
</dbReference>
<evidence type="ECO:0000256" key="3">
    <source>
        <dbReference type="ARBA" id="ARBA00023274"/>
    </source>
</evidence>
<dbReference type="PANTHER" id="PTHR12899:SF3">
    <property type="entry name" value="LARGE RIBOSOMAL SUBUNIT PROTEIN UL18M"/>
    <property type="match status" value="1"/>
</dbReference>
<dbReference type="GO" id="GO:0022625">
    <property type="term" value="C:cytosolic large ribosomal subunit"/>
    <property type="evidence" value="ECO:0007669"/>
    <property type="project" value="TreeGrafter"/>
</dbReference>
<evidence type="ECO:0000313" key="4">
    <source>
        <dbReference type="EMBL" id="OGD64901.1"/>
    </source>
</evidence>
<sequence length="103" mass="11456">MKSKSYFRRITGSAARPRLRVFRSLQEIYAQIIDDSIGKTLIAADSRSHLGSLTKKAVSVGTEIAKVAKTKKIKCVVYDRGRYAYMGAVKELAEAARKEGLDF</sequence>
<dbReference type="Pfam" id="PF00861">
    <property type="entry name" value="Ribosomal_L18p"/>
    <property type="match status" value="1"/>
</dbReference>
<gene>
    <name evidence="4" type="ORF">A3A71_02550</name>
</gene>
<dbReference type="AlphaFoldDB" id="A0A1F5EC21"/>
<comment type="similarity">
    <text evidence="1">Belongs to the universal ribosomal protein uL18 family.</text>
</comment>
<evidence type="ECO:0000256" key="1">
    <source>
        <dbReference type="ARBA" id="ARBA00007116"/>
    </source>
</evidence>
<dbReference type="GO" id="GO:0006412">
    <property type="term" value="P:translation"/>
    <property type="evidence" value="ECO:0007669"/>
    <property type="project" value="InterPro"/>
</dbReference>
<proteinExistence type="inferred from homology"/>
<dbReference type="GO" id="GO:0008097">
    <property type="term" value="F:5S rRNA binding"/>
    <property type="evidence" value="ECO:0007669"/>
    <property type="project" value="TreeGrafter"/>
</dbReference>
<comment type="caution">
    <text evidence="4">The sequence shown here is derived from an EMBL/GenBank/DDBJ whole genome shotgun (WGS) entry which is preliminary data.</text>
</comment>
<keyword evidence="3" id="KW-0687">Ribonucleoprotein</keyword>
<organism evidence="4 5">
    <name type="scientific">Candidatus Berkelbacteria bacterium RIFCSPLOWO2_01_FULL_50_28</name>
    <dbReference type="NCBI Taxonomy" id="1797471"/>
    <lineage>
        <taxon>Bacteria</taxon>
        <taxon>Candidatus Berkelbacteria</taxon>
    </lineage>
</organism>
<dbReference type="STRING" id="1797471.A3A71_02550"/>
<dbReference type="CDD" id="cd00432">
    <property type="entry name" value="Ribosomal_L18_L5e"/>
    <property type="match status" value="1"/>
</dbReference>
<dbReference type="PANTHER" id="PTHR12899">
    <property type="entry name" value="39S RIBOSOMAL PROTEIN L18, MITOCHONDRIAL"/>
    <property type="match status" value="1"/>
</dbReference>
<keyword evidence="2" id="KW-0689">Ribosomal protein</keyword>
<dbReference type="EMBL" id="MEZX01000002">
    <property type="protein sequence ID" value="OGD64901.1"/>
    <property type="molecule type" value="Genomic_DNA"/>
</dbReference>
<evidence type="ECO:0000313" key="5">
    <source>
        <dbReference type="Proteomes" id="UP000177481"/>
    </source>
</evidence>
<name>A0A1F5EC21_9BACT</name>
<dbReference type="InterPro" id="IPR005484">
    <property type="entry name" value="Ribosomal_uL18_bac/plant/anim"/>
</dbReference>
<dbReference type="GO" id="GO:0003735">
    <property type="term" value="F:structural constituent of ribosome"/>
    <property type="evidence" value="ECO:0007669"/>
    <property type="project" value="InterPro"/>
</dbReference>